<keyword evidence="2" id="KW-1185">Reference proteome</keyword>
<dbReference type="EMBL" id="QKYT01000336">
    <property type="protein sequence ID" value="RIA86934.1"/>
    <property type="molecule type" value="Genomic_DNA"/>
</dbReference>
<protein>
    <submittedName>
        <fullName evidence="1">Uncharacterized protein</fullName>
    </submittedName>
</protein>
<name>A0A397SW26_9GLOM</name>
<comment type="caution">
    <text evidence="1">The sequence shown here is derived from an EMBL/GenBank/DDBJ whole genome shotgun (WGS) entry which is preliminary data.</text>
</comment>
<organism evidence="1 2">
    <name type="scientific">Glomus cerebriforme</name>
    <dbReference type="NCBI Taxonomy" id="658196"/>
    <lineage>
        <taxon>Eukaryota</taxon>
        <taxon>Fungi</taxon>
        <taxon>Fungi incertae sedis</taxon>
        <taxon>Mucoromycota</taxon>
        <taxon>Glomeromycotina</taxon>
        <taxon>Glomeromycetes</taxon>
        <taxon>Glomerales</taxon>
        <taxon>Glomeraceae</taxon>
        <taxon>Glomus</taxon>
    </lineage>
</organism>
<reference evidence="1 2" key="1">
    <citation type="submission" date="2018-06" db="EMBL/GenBank/DDBJ databases">
        <title>Comparative genomics reveals the genomic features of Rhizophagus irregularis, R. cerebriforme, R. diaphanum and Gigaspora rosea, and their symbiotic lifestyle signature.</title>
        <authorList>
            <person name="Morin E."/>
            <person name="San Clemente H."/>
            <person name="Chen E.C.H."/>
            <person name="De La Providencia I."/>
            <person name="Hainaut M."/>
            <person name="Kuo A."/>
            <person name="Kohler A."/>
            <person name="Murat C."/>
            <person name="Tang N."/>
            <person name="Roy S."/>
            <person name="Loubradou J."/>
            <person name="Henrissat B."/>
            <person name="Grigoriev I.V."/>
            <person name="Corradi N."/>
            <person name="Roux C."/>
            <person name="Martin F.M."/>
        </authorList>
    </citation>
    <scope>NUCLEOTIDE SEQUENCE [LARGE SCALE GENOMIC DNA]</scope>
    <source>
        <strain evidence="1 2">DAOM 227022</strain>
    </source>
</reference>
<evidence type="ECO:0000313" key="2">
    <source>
        <dbReference type="Proteomes" id="UP000265703"/>
    </source>
</evidence>
<gene>
    <name evidence="1" type="ORF">C1645_828540</name>
</gene>
<evidence type="ECO:0000313" key="1">
    <source>
        <dbReference type="EMBL" id="RIA86934.1"/>
    </source>
</evidence>
<proteinExistence type="predicted"/>
<sequence>METSLILRVHVLDVTNRFTRRPCVSTSVSTEDIDIGEVTQSLALRKIQGILQELLIVPVPTEDESEDIELEQSSKLKKFENRVQEILNNDSITEKKARSKVFMEIGYISIGPDIDRSILNVLDGLKPGQRNFVLRKVSRMKGTVKGTVLEQTPYYHANIFHLQDDELLTYCNDDGQFTVDRTRMVFVNYTYDPCQWYIISLQLFQITTLAVARQRERMRRKNFYSLSNLEMKFQNEDRLGNLDDKYDVAISTARSALNDLVVDSANVMAMIIEKLGTMNGGDFHDLKANKPNVDDAIRMGRLRTQIDVLTRDTDTQLAEEIQRKAGTICSIRARSSETTSILNDKKDKLNEIKRKFDVITEGDEEEQDGFQIFTDDELNLMKQ</sequence>
<dbReference type="AlphaFoldDB" id="A0A397SW26"/>
<dbReference type="Proteomes" id="UP000265703">
    <property type="component" value="Unassembled WGS sequence"/>
</dbReference>
<accession>A0A397SW26</accession>